<protein>
    <recommendedName>
        <fullName evidence="4">Glycosyltransferase</fullName>
    </recommendedName>
</protein>
<dbReference type="Proteomes" id="UP001597063">
    <property type="component" value="Unassembled WGS sequence"/>
</dbReference>
<comment type="caution">
    <text evidence="2">The sequence shown here is derived from an EMBL/GenBank/DDBJ whole genome shotgun (WGS) entry which is preliminary data.</text>
</comment>
<evidence type="ECO:0008006" key="4">
    <source>
        <dbReference type="Google" id="ProtNLM"/>
    </source>
</evidence>
<organism evidence="2 3">
    <name type="scientific">Actinomadura fibrosa</name>
    <dbReference type="NCBI Taxonomy" id="111802"/>
    <lineage>
        <taxon>Bacteria</taxon>
        <taxon>Bacillati</taxon>
        <taxon>Actinomycetota</taxon>
        <taxon>Actinomycetes</taxon>
        <taxon>Streptosporangiales</taxon>
        <taxon>Thermomonosporaceae</taxon>
        <taxon>Actinomadura</taxon>
    </lineage>
</organism>
<gene>
    <name evidence="2" type="ORF">ACFQZM_33915</name>
</gene>
<dbReference type="RefSeq" id="WP_207399972.1">
    <property type="nucleotide sequence ID" value="NZ_CAACUY010000092.1"/>
</dbReference>
<evidence type="ECO:0000313" key="3">
    <source>
        <dbReference type="Proteomes" id="UP001597063"/>
    </source>
</evidence>
<evidence type="ECO:0000256" key="1">
    <source>
        <dbReference type="SAM" id="MobiDB-lite"/>
    </source>
</evidence>
<name>A0ABW2XUS1_9ACTN</name>
<accession>A0ABW2XUS1</accession>
<feature type="region of interest" description="Disordered" evidence="1">
    <location>
        <begin position="1"/>
        <end position="20"/>
    </location>
</feature>
<evidence type="ECO:0000313" key="2">
    <source>
        <dbReference type="EMBL" id="MFD0689525.1"/>
    </source>
</evidence>
<sequence>MAARPIDPADPGVRRAHRIARPAAAPASRLPLRRRLVAVSPSVPEAVRSAGGWLFDHATAGWDVTVLTDDMADPRPLRILGARHMRLESALAMPARDPRPHVLAISADLYWGRSNIRRMVAALGDAPVEVLLWGGDDARTGAPHRLSTAARAFKAHAMAASACAPGVPARSAGRGTVAGPDAGAGTAELFRPCEPAPAVAHGAPKRGQ</sequence>
<dbReference type="EMBL" id="JBHTGP010000017">
    <property type="protein sequence ID" value="MFD0689525.1"/>
    <property type="molecule type" value="Genomic_DNA"/>
</dbReference>
<proteinExistence type="predicted"/>
<reference evidence="3" key="1">
    <citation type="journal article" date="2019" name="Int. J. Syst. Evol. Microbiol.">
        <title>The Global Catalogue of Microorganisms (GCM) 10K type strain sequencing project: providing services to taxonomists for standard genome sequencing and annotation.</title>
        <authorList>
            <consortium name="The Broad Institute Genomics Platform"/>
            <consortium name="The Broad Institute Genome Sequencing Center for Infectious Disease"/>
            <person name="Wu L."/>
            <person name="Ma J."/>
        </authorList>
    </citation>
    <scope>NUCLEOTIDE SEQUENCE [LARGE SCALE GENOMIC DNA]</scope>
    <source>
        <strain evidence="3">JCM 9371</strain>
    </source>
</reference>
<keyword evidence="3" id="KW-1185">Reference proteome</keyword>